<dbReference type="RefSeq" id="WP_067381866.1">
    <property type="nucleotide sequence ID" value="NZ_BDQI01000026.1"/>
</dbReference>
<evidence type="ECO:0000313" key="2">
    <source>
        <dbReference type="EMBL" id="GAX56415.1"/>
    </source>
</evidence>
<organism evidence="2 3">
    <name type="scientific">Streptomyces olivochromogenes</name>
    <dbReference type="NCBI Taxonomy" id="1963"/>
    <lineage>
        <taxon>Bacteria</taxon>
        <taxon>Bacillati</taxon>
        <taxon>Actinomycetota</taxon>
        <taxon>Actinomycetes</taxon>
        <taxon>Kitasatosporales</taxon>
        <taxon>Streptomycetaceae</taxon>
        <taxon>Streptomyces</taxon>
    </lineage>
</organism>
<accession>A0A250VQJ2</accession>
<comment type="caution">
    <text evidence="2">The sequence shown here is derived from an EMBL/GenBank/DDBJ whole genome shotgun (WGS) entry which is preliminary data.</text>
</comment>
<reference evidence="3" key="1">
    <citation type="submission" date="2017-05" db="EMBL/GenBank/DDBJ databases">
        <title>Streptomyces olivochromogenes NBRC 3561 whole genome shotgun sequence.</title>
        <authorList>
            <person name="Dohra H."/>
            <person name="Kodani S."/>
        </authorList>
    </citation>
    <scope>NUCLEOTIDE SEQUENCE [LARGE SCALE GENOMIC DNA]</scope>
    <source>
        <strain evidence="3">NBRC 3561</strain>
    </source>
</reference>
<gene>
    <name evidence="2" type="ORF">SO3561_07982</name>
</gene>
<dbReference type="AlphaFoldDB" id="A0A250VQJ2"/>
<name>A0A250VQJ2_STROL</name>
<sequence>MTDDDHATASSERKACEEVRNKLLGAWNLVSYTATSTDGQVIHPLGPRPQGLIVYTPDGHMSAQLCRGDRPHMGSDRLEEAATEELAEAALTYVAYGGPFHVADPTTVEHHVTTSIFPNWVGRPQVRTVTFEDELLKLSLATPTRLWGTHRTAELTWRRPR</sequence>
<dbReference type="Pfam" id="PF13924">
    <property type="entry name" value="Lipocalin_5"/>
    <property type="match status" value="1"/>
</dbReference>
<proteinExistence type="predicted"/>
<dbReference type="EMBL" id="BDQI01000026">
    <property type="protein sequence ID" value="GAX56415.1"/>
    <property type="molecule type" value="Genomic_DNA"/>
</dbReference>
<evidence type="ECO:0000259" key="1">
    <source>
        <dbReference type="Pfam" id="PF13924"/>
    </source>
</evidence>
<protein>
    <recommendedName>
        <fullName evidence="1">Lipocalin-like domain-containing protein</fullName>
    </recommendedName>
</protein>
<dbReference type="Proteomes" id="UP000217446">
    <property type="component" value="Unassembled WGS sequence"/>
</dbReference>
<evidence type="ECO:0000313" key="3">
    <source>
        <dbReference type="Proteomes" id="UP000217446"/>
    </source>
</evidence>
<dbReference type="InterPro" id="IPR024311">
    <property type="entry name" value="Lipocalin-like"/>
</dbReference>
<keyword evidence="3" id="KW-1185">Reference proteome</keyword>
<feature type="domain" description="Lipocalin-like" evidence="1">
    <location>
        <begin position="25"/>
        <end position="159"/>
    </location>
</feature>